<dbReference type="EMBL" id="HE650821">
    <property type="protein sequence ID" value="CCF56118.1"/>
    <property type="molecule type" value="Genomic_DNA"/>
</dbReference>
<dbReference type="RefSeq" id="XP_003955253.1">
    <property type="nucleotide sequence ID" value="XM_003955204.1"/>
</dbReference>
<gene>
    <name evidence="13" type="primary">KAFR0A06830</name>
    <name evidence="13" type="ORF">KAFR_0A06830</name>
</gene>
<evidence type="ECO:0000256" key="7">
    <source>
        <dbReference type="ARBA" id="ARBA00023006"/>
    </source>
</evidence>
<dbReference type="KEGG" id="kaf:KAFR_0A06830"/>
<evidence type="ECO:0000313" key="14">
    <source>
        <dbReference type="Proteomes" id="UP000005220"/>
    </source>
</evidence>
<dbReference type="CDD" id="cd06867">
    <property type="entry name" value="PX_SNX41_42"/>
    <property type="match status" value="1"/>
</dbReference>
<dbReference type="PANTHER" id="PTHR46979:SF1">
    <property type="entry name" value="AUTOPHAGY-RELATED PROTEIN 20"/>
    <property type="match status" value="1"/>
</dbReference>
<keyword evidence="4" id="KW-0813">Transport</keyword>
<dbReference type="GO" id="GO:0005829">
    <property type="term" value="C:cytosol"/>
    <property type="evidence" value="ECO:0007669"/>
    <property type="project" value="GOC"/>
</dbReference>
<keyword evidence="9" id="KW-0472">Membrane</keyword>
<dbReference type="InterPro" id="IPR051079">
    <property type="entry name" value="Sorting_Nexin_Autophagy"/>
</dbReference>
<keyword evidence="6" id="KW-0653">Protein transport</keyword>
<dbReference type="InterPro" id="IPR036871">
    <property type="entry name" value="PX_dom_sf"/>
</dbReference>
<proteinExistence type="inferred from homology"/>
<dbReference type="STRING" id="1071382.H2AP18"/>
<reference evidence="13 14" key="1">
    <citation type="journal article" date="2011" name="Proc. Natl. Acad. Sci. U.S.A.">
        <title>Evolutionary erosion of yeast sex chromosomes by mating-type switching accidents.</title>
        <authorList>
            <person name="Gordon J.L."/>
            <person name="Armisen D."/>
            <person name="Proux-Wera E."/>
            <person name="Oheigeartaigh S.S."/>
            <person name="Byrne K.P."/>
            <person name="Wolfe K.H."/>
        </authorList>
    </citation>
    <scope>NUCLEOTIDE SEQUENCE [LARGE SCALE GENOMIC DNA]</scope>
    <source>
        <strain evidence="14">ATCC 22294 / BCRC 22015 / CBS 2517 / CECT 1963 / NBRC 1671 / NRRL Y-8276</strain>
    </source>
</reference>
<dbReference type="GO" id="GO:0032258">
    <property type="term" value="P:cytoplasm to vacuole targeting by the Cvt pathway"/>
    <property type="evidence" value="ECO:0007669"/>
    <property type="project" value="EnsemblFungi"/>
</dbReference>
<dbReference type="SUPFAM" id="SSF64268">
    <property type="entry name" value="PX domain"/>
    <property type="match status" value="1"/>
</dbReference>
<feature type="compositionally biased region" description="Basic and acidic residues" evidence="11">
    <location>
        <begin position="69"/>
        <end position="80"/>
    </location>
</feature>
<evidence type="ECO:0000259" key="12">
    <source>
        <dbReference type="PROSITE" id="PS50195"/>
    </source>
</evidence>
<dbReference type="AlphaFoldDB" id="H2AP18"/>
<accession>H2AP18</accession>
<evidence type="ECO:0000256" key="8">
    <source>
        <dbReference type="ARBA" id="ARBA00023121"/>
    </source>
</evidence>
<dbReference type="GO" id="GO:0016236">
    <property type="term" value="P:macroautophagy"/>
    <property type="evidence" value="ECO:0007669"/>
    <property type="project" value="EnsemblFungi"/>
</dbReference>
<keyword evidence="7" id="KW-0072">Autophagy</keyword>
<dbReference type="Proteomes" id="UP000005220">
    <property type="component" value="Chromosome 1"/>
</dbReference>
<dbReference type="GeneID" id="13886217"/>
<dbReference type="HOGENOM" id="CLU_014456_2_1_1"/>
<dbReference type="OrthoDB" id="289314at2759"/>
<evidence type="ECO:0000256" key="11">
    <source>
        <dbReference type="SAM" id="MobiDB-lite"/>
    </source>
</evidence>
<dbReference type="InterPro" id="IPR001683">
    <property type="entry name" value="PX_dom"/>
</dbReference>
<evidence type="ECO:0000256" key="1">
    <source>
        <dbReference type="ARBA" id="ARBA00004481"/>
    </source>
</evidence>
<evidence type="ECO:0000256" key="4">
    <source>
        <dbReference type="ARBA" id="ARBA00022448"/>
    </source>
</evidence>
<evidence type="ECO:0000256" key="3">
    <source>
        <dbReference type="ARBA" id="ARBA00010883"/>
    </source>
</evidence>
<dbReference type="GO" id="GO:0034498">
    <property type="term" value="P:early endosome to Golgi transport"/>
    <property type="evidence" value="ECO:0007669"/>
    <property type="project" value="EnsemblFungi"/>
</dbReference>
<feature type="region of interest" description="Disordered" evidence="11">
    <location>
        <begin position="69"/>
        <end position="155"/>
    </location>
</feature>
<dbReference type="GO" id="GO:0010009">
    <property type="term" value="C:cytoplasmic side of endosome membrane"/>
    <property type="evidence" value="ECO:0007669"/>
    <property type="project" value="EnsemblFungi"/>
</dbReference>
<dbReference type="InParanoid" id="H2AP18"/>
<comment type="subcellular location">
    <subcellularLocation>
        <location evidence="1">Endosome membrane</location>
        <topology evidence="1">Peripheral membrane protein</topology>
    </subcellularLocation>
    <subcellularLocation>
        <location evidence="2">Preautophagosomal structure membrane</location>
        <topology evidence="2">Peripheral membrane protein</topology>
    </subcellularLocation>
</comment>
<dbReference type="GO" id="GO:0032266">
    <property type="term" value="F:phosphatidylinositol-3-phosphate binding"/>
    <property type="evidence" value="ECO:0007669"/>
    <property type="project" value="EnsemblFungi"/>
</dbReference>
<evidence type="ECO:0000256" key="6">
    <source>
        <dbReference type="ARBA" id="ARBA00022927"/>
    </source>
</evidence>
<dbReference type="PROSITE" id="PS50195">
    <property type="entry name" value="PX"/>
    <property type="match status" value="1"/>
</dbReference>
<evidence type="ECO:0000256" key="10">
    <source>
        <dbReference type="ARBA" id="ARBA00039251"/>
    </source>
</evidence>
<evidence type="ECO:0000256" key="9">
    <source>
        <dbReference type="ARBA" id="ARBA00023136"/>
    </source>
</evidence>
<dbReference type="InterPro" id="IPR044106">
    <property type="entry name" value="PX_Snx41/Atg20"/>
</dbReference>
<dbReference type="eggNOG" id="KOG2273">
    <property type="taxonomic scope" value="Eukaryota"/>
</dbReference>
<dbReference type="InterPro" id="IPR027267">
    <property type="entry name" value="AH/BAR_dom_sf"/>
</dbReference>
<evidence type="ECO:0000256" key="2">
    <source>
        <dbReference type="ARBA" id="ARBA00004623"/>
    </source>
</evidence>
<dbReference type="PANTHER" id="PTHR46979">
    <property type="entry name" value="SORTING NEXIN-41"/>
    <property type="match status" value="1"/>
</dbReference>
<name>H2AP18_KAZAF</name>
<sequence>MSSENLQTIEARLDQCTSETVTTNDMEEKEEADLVSSGLGNIPDIDEQLHTEKEQSLVHTAIIEKDNPFFEQNQRREESMSKSTPVKISNVKKPVNPNNTYNSEADDLLHNRKSADSTLPSLSANSNSKENSVTSLHQIPSSNLNDSTMNEGSKRVQIKETNKVSEGQGRNYIAYTIQFGDNTVKRRYSDFELLRNILLKLFPMTLIPPIPEKQSIKNYGKAITGSNSSTYLLPSEDVGPVDLSLSVINGSVSNRNEKLIRHRIRMLTQFLNKLLQNKEIGKTSIINDFLDPNNPHWSDFINSSATFSSLPKNRLQCNPLNPTSTTRIHASLPIPSSSILLSSKENIDANKRQNEENFNSASTTKDSFQAIEQDYKKYEFLLDNGVYKYNRRITRNFHDLKYDMKDLNDALAQFVNKKGQETDLVEQLSYLSNTYDESAILLEKMVSRLYYNINEPLDELTRMAGSARELLKFRKLKYIQNENIKKTLSSKTTQLSKIEQQNHDFKKIDRVIDQEMSKSHKISLERPPEDYKSSTYSGKLFNKFNKLAAMVKETVNYQDIDPRVTSENLQKDIKVLTDTLNVTEADLVTISDVIANDQLPNFSEEREREIIDILKHYSKYMKDYDKKKSGNLERA</sequence>
<dbReference type="FunCoup" id="H2AP18">
    <property type="interactions" value="180"/>
</dbReference>
<keyword evidence="5" id="KW-0967">Endosome</keyword>
<dbReference type="SMART" id="SM00312">
    <property type="entry name" value="PX"/>
    <property type="match status" value="1"/>
</dbReference>
<protein>
    <recommendedName>
        <fullName evidence="10">Autophagy-related protein 20</fullName>
    </recommendedName>
</protein>
<organism evidence="13 14">
    <name type="scientific">Kazachstania africana (strain ATCC 22294 / BCRC 22015 / CBS 2517 / CECT 1963 / NBRC 1671 / NRRL Y-8276)</name>
    <name type="common">Yeast</name>
    <name type="synonym">Kluyveromyces africanus</name>
    <dbReference type="NCBI Taxonomy" id="1071382"/>
    <lineage>
        <taxon>Eukaryota</taxon>
        <taxon>Fungi</taxon>
        <taxon>Dikarya</taxon>
        <taxon>Ascomycota</taxon>
        <taxon>Saccharomycotina</taxon>
        <taxon>Saccharomycetes</taxon>
        <taxon>Saccharomycetales</taxon>
        <taxon>Saccharomycetaceae</taxon>
        <taxon>Kazachstania</taxon>
    </lineage>
</organism>
<dbReference type="GO" id="GO:0000422">
    <property type="term" value="P:autophagy of mitochondrion"/>
    <property type="evidence" value="ECO:0007669"/>
    <property type="project" value="EnsemblFungi"/>
</dbReference>
<dbReference type="Gene3D" id="3.30.1520.10">
    <property type="entry name" value="Phox-like domain"/>
    <property type="match status" value="1"/>
</dbReference>
<feature type="domain" description="PX" evidence="12">
    <location>
        <begin position="115"/>
        <end position="297"/>
    </location>
</feature>
<dbReference type="Gene3D" id="1.20.1270.60">
    <property type="entry name" value="Arfaptin homology (AH) domain/BAR domain"/>
    <property type="match status" value="1"/>
</dbReference>
<keyword evidence="8" id="KW-0446">Lipid-binding</keyword>
<evidence type="ECO:0000313" key="13">
    <source>
        <dbReference type="EMBL" id="CCF56118.1"/>
    </source>
</evidence>
<comment type="similarity">
    <text evidence="3">Belongs to the sorting nexin family.</text>
</comment>
<dbReference type="Pfam" id="PF00787">
    <property type="entry name" value="PX"/>
    <property type="match status" value="1"/>
</dbReference>
<keyword evidence="14" id="KW-1185">Reference proteome</keyword>
<feature type="compositionally biased region" description="Polar residues" evidence="11">
    <location>
        <begin position="116"/>
        <end position="151"/>
    </location>
</feature>
<evidence type="ECO:0000256" key="5">
    <source>
        <dbReference type="ARBA" id="ARBA00022753"/>
    </source>
</evidence>
<dbReference type="GO" id="GO:0034045">
    <property type="term" value="C:phagophore assembly site membrane"/>
    <property type="evidence" value="ECO:0007669"/>
    <property type="project" value="UniProtKB-SubCell"/>
</dbReference>